<dbReference type="PANTHER" id="PTHR38009">
    <property type="entry name" value="CONSERVED HYPOTHETICAL PHAGE TAIL PROTEIN"/>
    <property type="match status" value="1"/>
</dbReference>
<accession>A0A542Z8P7</accession>
<dbReference type="AlphaFoldDB" id="A0A542Z8P7"/>
<name>A0A542Z8P7_RARFA</name>
<keyword evidence="2" id="KW-1185">Reference proteome</keyword>
<dbReference type="Proteomes" id="UP000315389">
    <property type="component" value="Unassembled WGS sequence"/>
</dbReference>
<dbReference type="GO" id="GO:0005198">
    <property type="term" value="F:structural molecule activity"/>
    <property type="evidence" value="ECO:0007669"/>
    <property type="project" value="InterPro"/>
</dbReference>
<comment type="caution">
    <text evidence="1">The sequence shown here is derived from an EMBL/GenBank/DDBJ whole genome shotgun (WGS) entry which is preliminary data.</text>
</comment>
<dbReference type="EMBL" id="VFOS01000006">
    <property type="protein sequence ID" value="TQL56672.1"/>
    <property type="molecule type" value="Genomic_DNA"/>
</dbReference>
<organism evidence="1 2">
    <name type="scientific">Rarobacter faecitabidus</name>
    <dbReference type="NCBI Taxonomy" id="13243"/>
    <lineage>
        <taxon>Bacteria</taxon>
        <taxon>Bacillati</taxon>
        <taxon>Actinomycetota</taxon>
        <taxon>Actinomycetes</taxon>
        <taxon>Micrococcales</taxon>
        <taxon>Rarobacteraceae</taxon>
        <taxon>Rarobacter</taxon>
    </lineage>
</organism>
<protein>
    <submittedName>
        <fullName evidence="1">Phage tail-like protein</fullName>
    </submittedName>
</protein>
<dbReference type="PANTHER" id="PTHR38009:SF1">
    <property type="entry name" value="CONSERVED HYPOTHETICAL PHAGE TAIL PROTEIN"/>
    <property type="match status" value="1"/>
</dbReference>
<dbReference type="Pfam" id="PF06841">
    <property type="entry name" value="Phage_T4_gp19"/>
    <property type="match status" value="1"/>
</dbReference>
<sequence>MSAGLFTTDPIIAQNFFLEVDGEVITQLISVSGLDIEVGVAKATQAGAEGQKQQVKALGQSVESPDLSLTRVAPIDITNDAMWKWFSDIRSGGLVATDRAAKRKNGSIVLYDSARGEVARFNFFNGWPSKISTDQLSVDSNEVVKETITIAIERLERVK</sequence>
<evidence type="ECO:0000313" key="1">
    <source>
        <dbReference type="EMBL" id="TQL56672.1"/>
    </source>
</evidence>
<gene>
    <name evidence="1" type="ORF">FB461_2395</name>
</gene>
<dbReference type="RefSeq" id="WP_142122346.1">
    <property type="nucleotide sequence ID" value="NZ_BAAASV010000002.1"/>
</dbReference>
<proteinExistence type="predicted"/>
<evidence type="ECO:0000313" key="2">
    <source>
        <dbReference type="Proteomes" id="UP000315389"/>
    </source>
</evidence>
<reference evidence="1 2" key="1">
    <citation type="submission" date="2019-06" db="EMBL/GenBank/DDBJ databases">
        <title>Sequencing the genomes of 1000 actinobacteria strains.</title>
        <authorList>
            <person name="Klenk H.-P."/>
        </authorList>
    </citation>
    <scope>NUCLEOTIDE SEQUENCE [LARGE SCALE GENOMIC DNA]</scope>
    <source>
        <strain evidence="1 2">DSM 4813</strain>
    </source>
</reference>
<dbReference type="OrthoDB" id="9790161at2"/>
<dbReference type="InterPro" id="IPR010667">
    <property type="entry name" value="Phage_T4_Gp19"/>
</dbReference>
<dbReference type="InterPro" id="IPR011747">
    <property type="entry name" value="CHP02241"/>
</dbReference>
<dbReference type="NCBIfam" id="TIGR02241">
    <property type="entry name" value="conserved hypothetical phage tail region protein"/>
    <property type="match status" value="1"/>
</dbReference>